<evidence type="ECO:0000313" key="1">
    <source>
        <dbReference type="EMBL" id="CAJ2677167.1"/>
    </source>
</evidence>
<organism evidence="1 2">
    <name type="scientific">Trifolium pratense</name>
    <name type="common">Red clover</name>
    <dbReference type="NCBI Taxonomy" id="57577"/>
    <lineage>
        <taxon>Eukaryota</taxon>
        <taxon>Viridiplantae</taxon>
        <taxon>Streptophyta</taxon>
        <taxon>Embryophyta</taxon>
        <taxon>Tracheophyta</taxon>
        <taxon>Spermatophyta</taxon>
        <taxon>Magnoliopsida</taxon>
        <taxon>eudicotyledons</taxon>
        <taxon>Gunneridae</taxon>
        <taxon>Pentapetalae</taxon>
        <taxon>rosids</taxon>
        <taxon>fabids</taxon>
        <taxon>Fabales</taxon>
        <taxon>Fabaceae</taxon>
        <taxon>Papilionoideae</taxon>
        <taxon>50 kb inversion clade</taxon>
        <taxon>NPAAA clade</taxon>
        <taxon>Hologalegina</taxon>
        <taxon>IRL clade</taxon>
        <taxon>Trifolieae</taxon>
        <taxon>Trifolium</taxon>
    </lineage>
</organism>
<gene>
    <name evidence="1" type="ORF">MILVUS5_LOCUS39731</name>
</gene>
<keyword evidence="2" id="KW-1185">Reference proteome</keyword>
<dbReference type="EMBL" id="CASHSV030000823">
    <property type="protein sequence ID" value="CAJ2677167.1"/>
    <property type="molecule type" value="Genomic_DNA"/>
</dbReference>
<reference evidence="1" key="1">
    <citation type="submission" date="2023-10" db="EMBL/GenBank/DDBJ databases">
        <authorList>
            <person name="Rodriguez Cubillos JULIANA M."/>
            <person name="De Vega J."/>
        </authorList>
    </citation>
    <scope>NUCLEOTIDE SEQUENCE</scope>
</reference>
<dbReference type="Proteomes" id="UP001177021">
    <property type="component" value="Unassembled WGS sequence"/>
</dbReference>
<accession>A0ACB0M5K6</accession>
<protein>
    <submittedName>
        <fullName evidence="1">Uncharacterized protein</fullName>
    </submittedName>
</protein>
<comment type="caution">
    <text evidence="1">The sequence shown here is derived from an EMBL/GenBank/DDBJ whole genome shotgun (WGS) entry which is preliminary data.</text>
</comment>
<evidence type="ECO:0000313" key="2">
    <source>
        <dbReference type="Proteomes" id="UP001177021"/>
    </source>
</evidence>
<name>A0ACB0M5K6_TRIPR</name>
<proteinExistence type="predicted"/>
<sequence length="455" mass="51233">MPKKKMGRTRNQKRKNNLDEGENISHSESTTNKNNKSESWEFPVSARREVIPNYGVISDRRRCLRSSKRLFETGNTSLPVCSRRKISRGHSSASSAPDDIQQLHVSAATINSACEVPEGSDVVESPSKYLVQVVYPPTAGQHLGELVEPDLGCNDTENVEKSTVVEPHLGHNEAEIVGNSTIGIPEKVGQFGEAEMPLADHTNQRGGQNTFEAEEIQASNKFEKIINKNHRESISRAGCPFPSFSLKLTEVVGMVQNEDGVDSEIQSQPEDTVNGYQVKPEYMPILRNIINKHGDIAKNCLAKSVKYRSKLLELICEIISEFEMMNLSKIKESVLKSKIDLVDEIKNMKVEVEWLRRRLAEVDDARDILTQFAMLKEKTDDNRKRIEDAKSDLVECEEQKKELLEKLEVIRDKETACEHRLASATDDSTKISRTVRFAKSKVGRFLYSSVMDGLI</sequence>